<dbReference type="InterPro" id="IPR004358">
    <property type="entry name" value="Sig_transdc_His_kin-like_C"/>
</dbReference>
<evidence type="ECO:0000256" key="4">
    <source>
        <dbReference type="ARBA" id="ARBA00022679"/>
    </source>
</evidence>
<keyword evidence="7" id="KW-0812">Transmembrane</keyword>
<dbReference type="GO" id="GO:0009927">
    <property type="term" value="F:histidine phosphotransfer kinase activity"/>
    <property type="evidence" value="ECO:0007669"/>
    <property type="project" value="TreeGrafter"/>
</dbReference>
<dbReference type="PROSITE" id="PS50110">
    <property type="entry name" value="RESPONSE_REGULATORY"/>
    <property type="match status" value="1"/>
</dbReference>
<dbReference type="PROSITE" id="PS50109">
    <property type="entry name" value="HIS_KIN"/>
    <property type="match status" value="1"/>
</dbReference>
<sequence>MASPLAPSDSPNGQLDGLRAPVLNGRQRKMLALLGWLLLATVISLTSWALAPLLVDRASDEIVQFRDIQFRMLPTDSEAGSDWEAVTLPDTWPARGLKGRGVGAYDIRFEIEAPPKSRGAGAWALRIDRLSFQHEIRLNGFLVRQEIDEQGANGRPLAYLMQIPPEMLRVGDNRLEIVVHHGSMGGLSMPIIGLATQVGPGHRAQVFLTEVLPLTVNVVSAAFSLFLILIWVRRPSETALGMLGLLSLAVSVRNASYYLPHGMSLPPEVRTWVYVVAQNTNTVLLGGFAMAMARQRWPVFERLLWAMLIGVPLGSGLAAALGYAAEARALIYPALIGLMLPTLYLLLKVPRQYGGLAGVGMVLGIAISLVAAVHDYLRLQGIVSVMDTYWMTLATPITLGFYSVVVTNRFVQAIGTVEQYAATLEAKVVERTAELEAANAAKGHFLAAASHDLRQPVAAVGLLAGLLREKLKGSLLADLTVRLTQAVRSMEGLLSGLLDLSRLEAGAIKPHPQPVAMHDLLQRIATHEAESAKVKGLQMRVHPTRAVAHSDPVLLEQMVRNLIGNAVRYTSKGGVLVGVRSQGSHLSIEVWDTGGGIAPKDQKRIFEDFVQLGNPERNQARGLGLGLGIVQRASRLMDHPISLDSRLGRGTVFRIRVPRAQAQQVAAPTPQEPVQVVEGKPLTELHVVVVDDDEAVRTALRLRLKEWGAHVSAVESLEDLDELLCRVMHIDLLITDHGLCDGNGLQAIEMCRARHANLPALVVTGDTSAEHLKTLMDTGAPVLHKPFQAEGLLRVIQLLLSVKNGATGTAGDSELTSPRCSSA</sequence>
<keyword evidence="3 6" id="KW-0597">Phosphoprotein</keyword>
<dbReference type="CDD" id="cd00082">
    <property type="entry name" value="HisKA"/>
    <property type="match status" value="1"/>
</dbReference>
<dbReference type="CDD" id="cd00156">
    <property type="entry name" value="REC"/>
    <property type="match status" value="1"/>
</dbReference>
<feature type="transmembrane region" description="Helical" evidence="7">
    <location>
        <begin position="303"/>
        <end position="324"/>
    </location>
</feature>
<dbReference type="GO" id="GO:0005886">
    <property type="term" value="C:plasma membrane"/>
    <property type="evidence" value="ECO:0007669"/>
    <property type="project" value="TreeGrafter"/>
</dbReference>
<dbReference type="SUPFAM" id="SSF47384">
    <property type="entry name" value="Homodimeric domain of signal transducing histidine kinase"/>
    <property type="match status" value="1"/>
</dbReference>
<evidence type="ECO:0000256" key="6">
    <source>
        <dbReference type="PROSITE-ProRule" id="PRU00169"/>
    </source>
</evidence>
<feature type="domain" description="Response regulatory" evidence="9">
    <location>
        <begin position="686"/>
        <end position="800"/>
    </location>
</feature>
<feature type="transmembrane region" description="Helical" evidence="7">
    <location>
        <begin position="271"/>
        <end position="291"/>
    </location>
</feature>
<evidence type="ECO:0000259" key="8">
    <source>
        <dbReference type="PROSITE" id="PS50109"/>
    </source>
</evidence>
<dbReference type="AlphaFoldDB" id="A0A4Q9GYN9"/>
<comment type="catalytic activity">
    <reaction evidence="1">
        <text>ATP + protein L-histidine = ADP + protein N-phospho-L-histidine.</text>
        <dbReference type="EC" id="2.7.13.3"/>
    </reaction>
</comment>
<dbReference type="SUPFAM" id="SSF49785">
    <property type="entry name" value="Galactose-binding domain-like"/>
    <property type="match status" value="1"/>
</dbReference>
<keyword evidence="11" id="KW-1185">Reference proteome</keyword>
<name>A0A4Q9GYN9_9BURK</name>
<dbReference type="InterPro" id="IPR003661">
    <property type="entry name" value="HisK_dim/P_dom"/>
</dbReference>
<feature type="transmembrane region" description="Helical" evidence="7">
    <location>
        <begin position="33"/>
        <end position="55"/>
    </location>
</feature>
<dbReference type="FunFam" id="3.30.565.10:FF:000049">
    <property type="entry name" value="Two-component sensor histidine kinase"/>
    <property type="match status" value="1"/>
</dbReference>
<feature type="domain" description="Histidine kinase" evidence="8">
    <location>
        <begin position="448"/>
        <end position="661"/>
    </location>
</feature>
<dbReference type="InterPro" id="IPR005467">
    <property type="entry name" value="His_kinase_dom"/>
</dbReference>
<dbReference type="RefSeq" id="WP_130968658.1">
    <property type="nucleotide sequence ID" value="NZ_SIXI01000005.1"/>
</dbReference>
<accession>A0A4Q9GYN9</accession>
<feature type="modified residue" description="4-aspartylphosphate" evidence="6">
    <location>
        <position position="736"/>
    </location>
</feature>
<comment type="caution">
    <text evidence="10">The sequence shown here is derived from an EMBL/GenBank/DDBJ whole genome shotgun (WGS) entry which is preliminary data.</text>
</comment>
<dbReference type="GO" id="GO:0000155">
    <property type="term" value="F:phosphorelay sensor kinase activity"/>
    <property type="evidence" value="ECO:0007669"/>
    <property type="project" value="InterPro"/>
</dbReference>
<dbReference type="Proteomes" id="UP000292120">
    <property type="component" value="Unassembled WGS sequence"/>
</dbReference>
<dbReference type="InterPro" id="IPR001789">
    <property type="entry name" value="Sig_transdc_resp-reg_receiver"/>
</dbReference>
<dbReference type="SMART" id="SM00388">
    <property type="entry name" value="HisKA"/>
    <property type="match status" value="1"/>
</dbReference>
<dbReference type="SMART" id="SM00448">
    <property type="entry name" value="REC"/>
    <property type="match status" value="1"/>
</dbReference>
<dbReference type="SMART" id="SM00387">
    <property type="entry name" value="HATPase_c"/>
    <property type="match status" value="1"/>
</dbReference>
<dbReference type="Pfam" id="PF02518">
    <property type="entry name" value="HATPase_c"/>
    <property type="match status" value="1"/>
</dbReference>
<dbReference type="InterPro" id="IPR036890">
    <property type="entry name" value="HATPase_C_sf"/>
</dbReference>
<dbReference type="EC" id="2.7.13.3" evidence="2"/>
<protein>
    <recommendedName>
        <fullName evidence="2">histidine kinase</fullName>
        <ecNumber evidence="2">2.7.13.3</ecNumber>
    </recommendedName>
</protein>
<dbReference type="InterPro" id="IPR011006">
    <property type="entry name" value="CheY-like_superfamily"/>
</dbReference>
<dbReference type="SUPFAM" id="SSF55874">
    <property type="entry name" value="ATPase domain of HSP90 chaperone/DNA topoisomerase II/histidine kinase"/>
    <property type="match status" value="1"/>
</dbReference>
<dbReference type="InterPro" id="IPR003594">
    <property type="entry name" value="HATPase_dom"/>
</dbReference>
<keyword evidence="7" id="KW-0472">Membrane</keyword>
<reference evidence="10 11" key="1">
    <citation type="submission" date="2019-02" db="EMBL/GenBank/DDBJ databases">
        <title>Aquabacterium sp. strain KMB7.</title>
        <authorList>
            <person name="Chen W.-M."/>
        </authorList>
    </citation>
    <scope>NUCLEOTIDE SEQUENCE [LARGE SCALE GENOMIC DNA]</scope>
    <source>
        <strain evidence="10 11">KMB7</strain>
    </source>
</reference>
<feature type="transmembrane region" description="Helical" evidence="7">
    <location>
        <begin position="177"/>
        <end position="199"/>
    </location>
</feature>
<feature type="transmembrane region" description="Helical" evidence="7">
    <location>
        <begin position="211"/>
        <end position="232"/>
    </location>
</feature>
<dbReference type="PANTHER" id="PTHR43047">
    <property type="entry name" value="TWO-COMPONENT HISTIDINE PROTEIN KINASE"/>
    <property type="match status" value="1"/>
</dbReference>
<evidence type="ECO:0000313" key="10">
    <source>
        <dbReference type="EMBL" id="TBO29363.1"/>
    </source>
</evidence>
<evidence type="ECO:0000313" key="11">
    <source>
        <dbReference type="Proteomes" id="UP000292120"/>
    </source>
</evidence>
<feature type="transmembrane region" description="Helical" evidence="7">
    <location>
        <begin position="389"/>
        <end position="411"/>
    </location>
</feature>
<evidence type="ECO:0000256" key="3">
    <source>
        <dbReference type="ARBA" id="ARBA00022553"/>
    </source>
</evidence>
<dbReference type="InterPro" id="IPR008979">
    <property type="entry name" value="Galactose-bd-like_sf"/>
</dbReference>
<feature type="transmembrane region" description="Helical" evidence="7">
    <location>
        <begin position="354"/>
        <end position="377"/>
    </location>
</feature>
<keyword evidence="4" id="KW-0808">Transferase</keyword>
<evidence type="ECO:0000256" key="2">
    <source>
        <dbReference type="ARBA" id="ARBA00012438"/>
    </source>
</evidence>
<organism evidence="10 11">
    <name type="scientific">Aquabacterium lacunae</name>
    <dbReference type="NCBI Taxonomy" id="2528630"/>
    <lineage>
        <taxon>Bacteria</taxon>
        <taxon>Pseudomonadati</taxon>
        <taxon>Pseudomonadota</taxon>
        <taxon>Betaproteobacteria</taxon>
        <taxon>Burkholderiales</taxon>
        <taxon>Aquabacterium</taxon>
    </lineage>
</organism>
<dbReference type="InterPro" id="IPR036097">
    <property type="entry name" value="HisK_dim/P_sf"/>
</dbReference>
<evidence type="ECO:0000256" key="5">
    <source>
        <dbReference type="ARBA" id="ARBA00022777"/>
    </source>
</evidence>
<dbReference type="PRINTS" id="PR00344">
    <property type="entry name" value="BCTRLSENSOR"/>
</dbReference>
<dbReference type="OrthoDB" id="6114847at2"/>
<dbReference type="Gene3D" id="1.10.287.130">
    <property type="match status" value="1"/>
</dbReference>
<evidence type="ECO:0000256" key="1">
    <source>
        <dbReference type="ARBA" id="ARBA00000085"/>
    </source>
</evidence>
<dbReference type="Pfam" id="PF00512">
    <property type="entry name" value="HisKA"/>
    <property type="match status" value="1"/>
</dbReference>
<dbReference type="PANTHER" id="PTHR43047:SF9">
    <property type="entry name" value="HISTIDINE KINASE"/>
    <property type="match status" value="1"/>
</dbReference>
<keyword evidence="7" id="KW-1133">Transmembrane helix</keyword>
<evidence type="ECO:0000259" key="9">
    <source>
        <dbReference type="PROSITE" id="PS50110"/>
    </source>
</evidence>
<feature type="transmembrane region" description="Helical" evidence="7">
    <location>
        <begin position="239"/>
        <end position="259"/>
    </location>
</feature>
<proteinExistence type="predicted"/>
<dbReference type="Gene3D" id="3.40.50.2300">
    <property type="match status" value="1"/>
</dbReference>
<evidence type="ECO:0000256" key="7">
    <source>
        <dbReference type="SAM" id="Phobius"/>
    </source>
</evidence>
<dbReference type="SUPFAM" id="SSF52172">
    <property type="entry name" value="CheY-like"/>
    <property type="match status" value="1"/>
</dbReference>
<keyword evidence="5 10" id="KW-0418">Kinase</keyword>
<gene>
    <name evidence="10" type="ORF">EYS42_13235</name>
</gene>
<feature type="transmembrane region" description="Helical" evidence="7">
    <location>
        <begin position="330"/>
        <end position="347"/>
    </location>
</feature>
<dbReference type="Gene3D" id="3.30.565.10">
    <property type="entry name" value="Histidine kinase-like ATPase, C-terminal domain"/>
    <property type="match status" value="1"/>
</dbReference>
<dbReference type="EMBL" id="SIXI01000005">
    <property type="protein sequence ID" value="TBO29363.1"/>
    <property type="molecule type" value="Genomic_DNA"/>
</dbReference>
<dbReference type="Pfam" id="PF00072">
    <property type="entry name" value="Response_reg"/>
    <property type="match status" value="1"/>
</dbReference>